<dbReference type="Proteomes" id="UP000034883">
    <property type="component" value="Chromosome"/>
</dbReference>
<dbReference type="Pfam" id="PF00580">
    <property type="entry name" value="UvrD-helicase"/>
    <property type="match status" value="1"/>
</dbReference>
<dbReference type="InterPro" id="IPR027417">
    <property type="entry name" value="P-loop_NTPase"/>
</dbReference>
<protein>
    <recommendedName>
        <fullName evidence="5">DNA 3'-5' helicase II</fullName>
    </recommendedName>
</protein>
<evidence type="ECO:0000256" key="2">
    <source>
        <dbReference type="ARBA" id="ARBA00022801"/>
    </source>
</evidence>
<evidence type="ECO:0000256" key="6">
    <source>
        <dbReference type="PROSITE-ProRule" id="PRU00560"/>
    </source>
</evidence>
<feature type="domain" description="UvrD-like helicase ATP-binding" evidence="7">
    <location>
        <begin position="222"/>
        <end position="532"/>
    </location>
</feature>
<name>A0A0F6W365_9BACT</name>
<dbReference type="PANTHER" id="PTHR11070:SF2">
    <property type="entry name" value="ATP-DEPENDENT DNA HELICASE SRS2"/>
    <property type="match status" value="1"/>
</dbReference>
<dbReference type="Pfam" id="PF13538">
    <property type="entry name" value="UvrD_C_2"/>
    <property type="match status" value="1"/>
</dbReference>
<dbReference type="InterPro" id="IPR027785">
    <property type="entry name" value="UvrD-like_helicase_C"/>
</dbReference>
<dbReference type="InterPro" id="IPR000212">
    <property type="entry name" value="DNA_helicase_UvrD/REP"/>
</dbReference>
<evidence type="ECO:0000256" key="1">
    <source>
        <dbReference type="ARBA" id="ARBA00022741"/>
    </source>
</evidence>
<gene>
    <name evidence="8" type="ORF">DB32_003397</name>
</gene>
<keyword evidence="1 6" id="KW-0547">Nucleotide-binding</keyword>
<dbReference type="Gene3D" id="3.40.50.300">
    <property type="entry name" value="P-loop containing nucleotide triphosphate hydrolases"/>
    <property type="match status" value="2"/>
</dbReference>
<dbReference type="OrthoDB" id="7211215at2"/>
<dbReference type="GO" id="GO:0043138">
    <property type="term" value="F:3'-5' DNA helicase activity"/>
    <property type="evidence" value="ECO:0007669"/>
    <property type="project" value="TreeGrafter"/>
</dbReference>
<keyword evidence="4 6" id="KW-0067">ATP-binding</keyword>
<keyword evidence="9" id="KW-1185">Reference proteome</keyword>
<keyword evidence="2 6" id="KW-0378">Hydrolase</keyword>
<dbReference type="EMBL" id="CP011125">
    <property type="protein sequence ID" value="AKF06248.1"/>
    <property type="molecule type" value="Genomic_DNA"/>
</dbReference>
<dbReference type="InterPro" id="IPR014016">
    <property type="entry name" value="UvrD-like_ATP-bd"/>
</dbReference>
<evidence type="ECO:0000313" key="9">
    <source>
        <dbReference type="Proteomes" id="UP000034883"/>
    </source>
</evidence>
<evidence type="ECO:0000313" key="8">
    <source>
        <dbReference type="EMBL" id="AKF06248.1"/>
    </source>
</evidence>
<feature type="binding site" evidence="6">
    <location>
        <begin position="243"/>
        <end position="250"/>
    </location>
    <ligand>
        <name>ATP</name>
        <dbReference type="ChEBI" id="CHEBI:30616"/>
    </ligand>
</feature>
<dbReference type="PROSITE" id="PS51198">
    <property type="entry name" value="UVRD_HELICASE_ATP_BIND"/>
    <property type="match status" value="1"/>
</dbReference>
<evidence type="ECO:0000256" key="3">
    <source>
        <dbReference type="ARBA" id="ARBA00022806"/>
    </source>
</evidence>
<dbReference type="STRING" id="927083.DB32_003397"/>
<dbReference type="AlphaFoldDB" id="A0A0F6W365"/>
<dbReference type="RefSeq" id="WP_053233438.1">
    <property type="nucleotide sequence ID" value="NZ_CP011125.1"/>
</dbReference>
<sequence>MDALMTDAVVAEEEALLTRVRAALQRAEHARATHDGLRDAGELRALREEAQTSAEDDLPALLHEMTVRQRLRERQEPGALPDPDHPYVAHLRVEDERGVRDYVLGHASYVDPRSDVRVVDWRTAPIAQVFYRYREGDEYEEEIAGRLVTGTVIARRVVVIERGVLTRILGDGIALSRGEDGWQDDHAIGLAGGGAGVAARRGSLGIGVGAEGRAARADVTALLDAEQHAAIAAPPSKPLLVIGSAGSGKTTVALHRLARITAREPSRYPVDRVRVIVPEEGLARLSRRLLEPLGVQGAQQVSTLDHWALTLAKETFGGVPRIGQDTPAIVLRLKRHPALFDALRARCASLAPERTRNVRKLQRALAPILTDYEFLGRVVEASKGDLPKSAIEETVRHTMRQLSDSPEKELASITDTAAKTTIDGRQVWEDTPEATAGSIDLEDLPIFLWLRAWRGGIGSARIAHLVLDEAEDFSLFELSVLRALVQQPPSVTLAGDDAQQTGTGFAGWARSLDALGAKGASEVKLSISYRCPRPVAELARAVLGVQAPDDAVRAAREGVPVVRDAFPDDAHAQLVMASAVRDLAEREPRASIAIIASDEEAARLAHDALSDTPRVRLVLEGDFTFEPGIDVTHVDAVKGLEFDYVVLPDVSARTYPDDRESRRRLHVAVTRTTYQLWIIEPGARSPILPSS</sequence>
<evidence type="ECO:0000256" key="4">
    <source>
        <dbReference type="ARBA" id="ARBA00022840"/>
    </source>
</evidence>
<dbReference type="GO" id="GO:0016787">
    <property type="term" value="F:hydrolase activity"/>
    <property type="evidence" value="ECO:0007669"/>
    <property type="project" value="UniProtKB-UniRule"/>
</dbReference>
<organism evidence="8 9">
    <name type="scientific">Sandaracinus amylolyticus</name>
    <dbReference type="NCBI Taxonomy" id="927083"/>
    <lineage>
        <taxon>Bacteria</taxon>
        <taxon>Pseudomonadati</taxon>
        <taxon>Myxococcota</taxon>
        <taxon>Polyangia</taxon>
        <taxon>Polyangiales</taxon>
        <taxon>Sandaracinaceae</taxon>
        <taxon>Sandaracinus</taxon>
    </lineage>
</organism>
<accession>A0A0F6W365</accession>
<dbReference type="KEGG" id="samy:DB32_003397"/>
<reference evidence="8 9" key="1">
    <citation type="submission" date="2015-03" db="EMBL/GenBank/DDBJ databases">
        <title>Genome assembly of Sandaracinus amylolyticus DSM 53668.</title>
        <authorList>
            <person name="Sharma G."/>
            <person name="Subramanian S."/>
        </authorList>
    </citation>
    <scope>NUCLEOTIDE SEQUENCE [LARGE SCALE GENOMIC DNA]</scope>
    <source>
        <strain evidence="8 9">DSM 53668</strain>
    </source>
</reference>
<evidence type="ECO:0000256" key="5">
    <source>
        <dbReference type="ARBA" id="ARBA00034923"/>
    </source>
</evidence>
<dbReference type="GO" id="GO:0005524">
    <property type="term" value="F:ATP binding"/>
    <property type="evidence" value="ECO:0007669"/>
    <property type="project" value="UniProtKB-UniRule"/>
</dbReference>
<evidence type="ECO:0000259" key="7">
    <source>
        <dbReference type="PROSITE" id="PS51198"/>
    </source>
</evidence>
<dbReference type="SUPFAM" id="SSF52540">
    <property type="entry name" value="P-loop containing nucleoside triphosphate hydrolases"/>
    <property type="match status" value="1"/>
</dbReference>
<dbReference type="GO" id="GO:0000725">
    <property type="term" value="P:recombinational repair"/>
    <property type="evidence" value="ECO:0007669"/>
    <property type="project" value="TreeGrafter"/>
</dbReference>
<keyword evidence="3 6" id="KW-0347">Helicase</keyword>
<dbReference type="PANTHER" id="PTHR11070">
    <property type="entry name" value="UVRD / RECB / PCRA DNA HELICASE FAMILY MEMBER"/>
    <property type="match status" value="1"/>
</dbReference>
<dbReference type="GO" id="GO:0003677">
    <property type="term" value="F:DNA binding"/>
    <property type="evidence" value="ECO:0007669"/>
    <property type="project" value="InterPro"/>
</dbReference>
<proteinExistence type="predicted"/>